<keyword evidence="1" id="KW-0732">Signal</keyword>
<keyword evidence="3" id="KW-1185">Reference proteome</keyword>
<evidence type="ECO:0000313" key="3">
    <source>
        <dbReference type="Proteomes" id="UP000077667"/>
    </source>
</evidence>
<feature type="signal peptide" evidence="1">
    <location>
        <begin position="1"/>
        <end position="19"/>
    </location>
</feature>
<reference evidence="2 3" key="1">
    <citation type="submission" date="2016-05" db="EMBL/GenBank/DDBJ databases">
        <title>Niabella ginsenosidivorans BS26 whole genome sequencing.</title>
        <authorList>
            <person name="Im W.T."/>
            <person name="Siddiqi M.Z."/>
        </authorList>
    </citation>
    <scope>NUCLEOTIDE SEQUENCE [LARGE SCALE GENOMIC DNA]</scope>
    <source>
        <strain evidence="2 3">BS26</strain>
    </source>
</reference>
<gene>
    <name evidence="2" type="ORF">A8C56_08250</name>
</gene>
<dbReference type="Proteomes" id="UP000077667">
    <property type="component" value="Chromosome"/>
</dbReference>
<accession>A0A1A9I0E7</accession>
<dbReference type="RefSeq" id="WP_067754389.1">
    <property type="nucleotide sequence ID" value="NZ_CP015772.1"/>
</dbReference>
<protein>
    <submittedName>
        <fullName evidence="2">Uncharacterized protein</fullName>
    </submittedName>
</protein>
<dbReference type="AlphaFoldDB" id="A0A1A9I0E7"/>
<sequence>MRYLLLLLLTILSCLNTKSQNLSYYSGAAIENFEKSYFELFQQDAEKIYAFHYTKPGYYLDIFDKSNLLREAHIPIPLPPRDSIKFDFENLFILKDRFLVFYSYFNKAEQTAKLEMIAFDKAGARTGAIKLIDELPGITERKAGTFVVSDLSRDEQFLSYGYKKEKDKYYLNIDHFDYSGNKLKSQDFIIDNSRYLVASFLNDETICRFEQDSRNENHANRFLSFYSPSSGKPEIINVNPPEGSGVHLTGKFGSYTDENGILYLLCPYTTSLLASKARGVYLVTADLKKHRVIRKVTIPFKTEATDDADGADFSLKSCILTNIIPLKSGMRVLFESRLLLTTYGAPTSYNLGNIISVDIDTNSLVTAINLVHKKQVTNPARVKYMGFTTLTHNDITYCIYNELPGNLERSDSKLKNTRGANADETIVIAAALTPGGVEKSRVIDRSGQSDIDAILPRKVLKDSFKKGIIYVLRQKDKDVLLTKIVKE</sequence>
<dbReference type="EMBL" id="CP015772">
    <property type="protein sequence ID" value="ANH80973.1"/>
    <property type="molecule type" value="Genomic_DNA"/>
</dbReference>
<organism evidence="2 3">
    <name type="scientific">Niabella ginsenosidivorans</name>
    <dbReference type="NCBI Taxonomy" id="1176587"/>
    <lineage>
        <taxon>Bacteria</taxon>
        <taxon>Pseudomonadati</taxon>
        <taxon>Bacteroidota</taxon>
        <taxon>Chitinophagia</taxon>
        <taxon>Chitinophagales</taxon>
        <taxon>Chitinophagaceae</taxon>
        <taxon>Niabella</taxon>
    </lineage>
</organism>
<evidence type="ECO:0000256" key="1">
    <source>
        <dbReference type="SAM" id="SignalP"/>
    </source>
</evidence>
<dbReference type="KEGG" id="nia:A8C56_08250"/>
<dbReference type="OrthoDB" id="9818091at2"/>
<name>A0A1A9I0E7_9BACT</name>
<proteinExistence type="predicted"/>
<feature type="chain" id="PRO_5008389683" evidence="1">
    <location>
        <begin position="20"/>
        <end position="487"/>
    </location>
</feature>
<evidence type="ECO:0000313" key="2">
    <source>
        <dbReference type="EMBL" id="ANH80973.1"/>
    </source>
</evidence>